<evidence type="ECO:0000256" key="1">
    <source>
        <dbReference type="SAM" id="MobiDB-lite"/>
    </source>
</evidence>
<proteinExistence type="predicted"/>
<reference evidence="3 4" key="1">
    <citation type="submission" date="2018-03" db="EMBL/GenBank/DDBJ databases">
        <title>Genomic Encyclopedia of Archaeal and Bacterial Type Strains, Phase II (KMG-II): from individual species to whole genera.</title>
        <authorList>
            <person name="Goeker M."/>
        </authorList>
    </citation>
    <scope>NUCLEOTIDE SEQUENCE [LARGE SCALE GENOMIC DNA]</scope>
    <source>
        <strain evidence="3 4">DSM 45312</strain>
    </source>
</reference>
<feature type="compositionally biased region" description="Low complexity" evidence="1">
    <location>
        <begin position="30"/>
        <end position="40"/>
    </location>
</feature>
<name>A0A2P8DU27_9ACTN</name>
<dbReference type="AlphaFoldDB" id="A0A2P8DU27"/>
<evidence type="ECO:0000313" key="3">
    <source>
        <dbReference type="EMBL" id="PSL00719.1"/>
    </source>
</evidence>
<feature type="transmembrane region" description="Helical" evidence="2">
    <location>
        <begin position="57"/>
        <end position="83"/>
    </location>
</feature>
<comment type="caution">
    <text evidence="3">The sequence shown here is derived from an EMBL/GenBank/DDBJ whole genome shotgun (WGS) entry which is preliminary data.</text>
</comment>
<accession>A0A2P8DU27</accession>
<feature type="compositionally biased region" description="Pro residues" evidence="1">
    <location>
        <begin position="17"/>
        <end position="29"/>
    </location>
</feature>
<protein>
    <recommendedName>
        <fullName evidence="5">DUF3558 family protein</fullName>
    </recommendedName>
</protein>
<keyword evidence="2" id="KW-0472">Membrane</keyword>
<keyword evidence="4" id="KW-1185">Reference proteome</keyword>
<evidence type="ECO:0008006" key="5">
    <source>
        <dbReference type="Google" id="ProtNLM"/>
    </source>
</evidence>
<evidence type="ECO:0000313" key="4">
    <source>
        <dbReference type="Proteomes" id="UP000240542"/>
    </source>
</evidence>
<feature type="region of interest" description="Disordered" evidence="1">
    <location>
        <begin position="1"/>
        <end position="47"/>
    </location>
</feature>
<dbReference type="OrthoDB" id="3430966at2"/>
<dbReference type="RefSeq" id="WP_146165494.1">
    <property type="nucleotide sequence ID" value="NZ_PYGA01000001.1"/>
</dbReference>
<keyword evidence="2" id="KW-1133">Transmembrane helix</keyword>
<evidence type="ECO:0000256" key="2">
    <source>
        <dbReference type="SAM" id="Phobius"/>
    </source>
</evidence>
<organism evidence="3 4">
    <name type="scientific">Murinocardiopsis flavida</name>
    <dbReference type="NCBI Taxonomy" id="645275"/>
    <lineage>
        <taxon>Bacteria</taxon>
        <taxon>Bacillati</taxon>
        <taxon>Actinomycetota</taxon>
        <taxon>Actinomycetes</taxon>
        <taxon>Streptosporangiales</taxon>
        <taxon>Nocardiopsidaceae</taxon>
        <taxon>Murinocardiopsis</taxon>
    </lineage>
</organism>
<keyword evidence="2" id="KW-0812">Transmembrane</keyword>
<gene>
    <name evidence="3" type="ORF">CLV63_101193</name>
</gene>
<sequence>MAQPPNGWHQHGRPEARPPGPHSGPPDPAQAPAGPGAPAAAQPPPLIAAAPRGNRGCAVTAVVTAAVLLLLLVVGGVAGVVWLNATGGDFEATPDCAVGETTALGALVPDYRTEIAEPIDTKDEGAWWDGEQCTWTTPEKGSSVPASATLVMARHENRPGAGAEEEAAKDLREQSGEYHPERIAKLGDEALSWFDDDVEQGCAGVRLSNLFVFTCYTAGTDFEAMELISDDEAVAGAEELLRATVKRINAQND</sequence>
<dbReference type="EMBL" id="PYGA01000001">
    <property type="protein sequence ID" value="PSL00719.1"/>
    <property type="molecule type" value="Genomic_DNA"/>
</dbReference>
<dbReference type="Proteomes" id="UP000240542">
    <property type="component" value="Unassembled WGS sequence"/>
</dbReference>